<keyword evidence="3" id="KW-1185">Reference proteome</keyword>
<reference evidence="2 3" key="1">
    <citation type="journal article" date="2021" name="J. Hered.">
        <title>A chromosome-level genome assembly of the parasitoid wasp, Cotesia glomerata (Hymenoptera: Braconidae).</title>
        <authorList>
            <person name="Pinto B.J."/>
            <person name="Weis J.J."/>
            <person name="Gamble T."/>
            <person name="Ode P.J."/>
            <person name="Paul R."/>
            <person name="Zaspel J.M."/>
        </authorList>
    </citation>
    <scope>NUCLEOTIDE SEQUENCE [LARGE SCALE GENOMIC DNA]</scope>
    <source>
        <strain evidence="2">CgM1</strain>
    </source>
</reference>
<gene>
    <name evidence="2" type="ORF">KQX54_017591</name>
</gene>
<evidence type="ECO:0000313" key="3">
    <source>
        <dbReference type="Proteomes" id="UP000826195"/>
    </source>
</evidence>
<evidence type="ECO:0000256" key="1">
    <source>
        <dbReference type="SAM" id="Phobius"/>
    </source>
</evidence>
<keyword evidence="1" id="KW-0472">Membrane</keyword>
<keyword evidence="1" id="KW-1133">Transmembrane helix</keyword>
<organism evidence="2 3">
    <name type="scientific">Cotesia glomerata</name>
    <name type="common">Lepidopteran parasitic wasp</name>
    <name type="synonym">Apanteles glomeratus</name>
    <dbReference type="NCBI Taxonomy" id="32391"/>
    <lineage>
        <taxon>Eukaryota</taxon>
        <taxon>Metazoa</taxon>
        <taxon>Ecdysozoa</taxon>
        <taxon>Arthropoda</taxon>
        <taxon>Hexapoda</taxon>
        <taxon>Insecta</taxon>
        <taxon>Pterygota</taxon>
        <taxon>Neoptera</taxon>
        <taxon>Endopterygota</taxon>
        <taxon>Hymenoptera</taxon>
        <taxon>Apocrita</taxon>
        <taxon>Ichneumonoidea</taxon>
        <taxon>Braconidae</taxon>
        <taxon>Microgastrinae</taxon>
        <taxon>Cotesia</taxon>
    </lineage>
</organism>
<dbReference type="Proteomes" id="UP000826195">
    <property type="component" value="Unassembled WGS sequence"/>
</dbReference>
<sequence length="156" mass="17842">MDTVKEQANDIYLCLLWAAEFYEICLTIWTIGNLLNVNLKRKRKQNRSRSREIFYECEETSLIILSEEKHVGHDVFLIPPNPDYLLHVSSSSGYVGCSDEDIQKVYTDKSIRLVVCMYMIVDSGQWTFDVGQQGTAKAVSNINSQSRLVPKQASSR</sequence>
<proteinExistence type="predicted"/>
<dbReference type="AlphaFoldDB" id="A0AAV7IEF0"/>
<name>A0AAV7IEF0_COTGL</name>
<evidence type="ECO:0000313" key="2">
    <source>
        <dbReference type="EMBL" id="KAH0550124.1"/>
    </source>
</evidence>
<protein>
    <submittedName>
        <fullName evidence="2">Uncharacterized protein</fullName>
    </submittedName>
</protein>
<comment type="caution">
    <text evidence="2">The sequence shown here is derived from an EMBL/GenBank/DDBJ whole genome shotgun (WGS) entry which is preliminary data.</text>
</comment>
<accession>A0AAV7IEF0</accession>
<dbReference type="EMBL" id="JAHXZJ010001864">
    <property type="protein sequence ID" value="KAH0550124.1"/>
    <property type="molecule type" value="Genomic_DNA"/>
</dbReference>
<keyword evidence="1" id="KW-0812">Transmembrane</keyword>
<feature type="transmembrane region" description="Helical" evidence="1">
    <location>
        <begin position="21"/>
        <end position="39"/>
    </location>
</feature>